<evidence type="ECO:0000313" key="9">
    <source>
        <dbReference type="EMBL" id="EDO14961.1"/>
    </source>
</evidence>
<dbReference type="GO" id="GO:1990816">
    <property type="term" value="C:vacuole-mitochondrion membrane contact site"/>
    <property type="evidence" value="ECO:0007669"/>
    <property type="project" value="EnsemblFungi"/>
</dbReference>
<dbReference type="GO" id="GO:0007005">
    <property type="term" value="P:mitochondrion organization"/>
    <property type="evidence" value="ECO:0007669"/>
    <property type="project" value="EnsemblFungi"/>
</dbReference>
<dbReference type="HOGENOM" id="CLU_000135_0_0_1"/>
<dbReference type="GeneID" id="5543002"/>
<dbReference type="PANTHER" id="PTHR16166">
    <property type="entry name" value="VACUOLAR PROTEIN SORTING-ASSOCIATED PROTEIN VPS13"/>
    <property type="match status" value="1"/>
</dbReference>
<comment type="function">
    <text evidence="4">Mediates the transfer of lipids between membranes at organelle contact sites. May play a role in mitochondrial lipid homeostasis.</text>
</comment>
<keyword evidence="3 4" id="KW-0445">Lipid transport</keyword>
<dbReference type="GO" id="GO:0005794">
    <property type="term" value="C:Golgi apparatus"/>
    <property type="evidence" value="ECO:0007669"/>
    <property type="project" value="UniProtKB-UniRule"/>
</dbReference>
<dbReference type="GO" id="GO:0006623">
    <property type="term" value="P:protein targeting to vacuole"/>
    <property type="evidence" value="ECO:0007669"/>
    <property type="project" value="EnsemblFungi"/>
</dbReference>
<dbReference type="InterPro" id="IPR056748">
    <property type="entry name" value="VPS13-like_C"/>
</dbReference>
<dbReference type="GO" id="GO:0010008">
    <property type="term" value="C:endosome membrane"/>
    <property type="evidence" value="ECO:0007669"/>
    <property type="project" value="EnsemblFungi"/>
</dbReference>
<keyword evidence="10" id="KW-1185">Reference proteome</keyword>
<evidence type="ECO:0000256" key="1">
    <source>
        <dbReference type="ARBA" id="ARBA00006545"/>
    </source>
</evidence>
<dbReference type="InterPro" id="IPR026847">
    <property type="entry name" value="VPS13"/>
</dbReference>
<evidence type="ECO:0000259" key="6">
    <source>
        <dbReference type="Pfam" id="PF12624"/>
    </source>
</evidence>
<dbReference type="GO" id="GO:0005777">
    <property type="term" value="C:peroxisome"/>
    <property type="evidence" value="ECO:0007669"/>
    <property type="project" value="EnsemblFungi"/>
</dbReference>
<keyword evidence="2 4" id="KW-0813">Transport</keyword>
<feature type="domain" description="Vacuolar protein sorting-associated protein 13 VPS13 adaptor binding" evidence="7">
    <location>
        <begin position="1891"/>
        <end position="2470"/>
    </location>
</feature>
<dbReference type="GO" id="GO:0061709">
    <property type="term" value="P:reticulophagy"/>
    <property type="evidence" value="ECO:0007669"/>
    <property type="project" value="EnsemblFungi"/>
</dbReference>
<evidence type="ECO:0000259" key="7">
    <source>
        <dbReference type="Pfam" id="PF25036"/>
    </source>
</evidence>
<dbReference type="PIRSF" id="PIRSF037235">
    <property type="entry name" value="VPS13_fungi"/>
    <property type="match status" value="1"/>
</dbReference>
<feature type="compositionally biased region" description="Low complexity" evidence="5">
    <location>
        <begin position="1656"/>
        <end position="1672"/>
    </location>
</feature>
<evidence type="ECO:0000259" key="8">
    <source>
        <dbReference type="Pfam" id="PF25037"/>
    </source>
</evidence>
<dbReference type="GO" id="GO:0090083">
    <property type="term" value="P:regulation of inclusion body assembly"/>
    <property type="evidence" value="ECO:0007669"/>
    <property type="project" value="EnsemblFungi"/>
</dbReference>
<dbReference type="GO" id="GO:0005798">
    <property type="term" value="C:Golgi-associated vesicle"/>
    <property type="evidence" value="ECO:0007669"/>
    <property type="project" value="EnsemblFungi"/>
</dbReference>
<dbReference type="GO" id="GO:0005770">
    <property type="term" value="C:late endosome"/>
    <property type="evidence" value="ECO:0007669"/>
    <property type="project" value="EnsemblFungi"/>
</dbReference>
<dbReference type="InParanoid" id="A7TRZ3"/>
<dbReference type="STRING" id="436907.A7TRZ3"/>
<dbReference type="FunCoup" id="A7TRZ3">
    <property type="interactions" value="768"/>
</dbReference>
<dbReference type="Pfam" id="PF12624">
    <property type="entry name" value="VPS13_N"/>
    <property type="match status" value="1"/>
</dbReference>
<dbReference type="GO" id="GO:0032120">
    <property type="term" value="P:ascospore-type prospore membrane formation"/>
    <property type="evidence" value="ECO:0007669"/>
    <property type="project" value="EnsemblFungi"/>
</dbReference>
<dbReference type="GO" id="GO:0036258">
    <property type="term" value="P:multivesicular body assembly"/>
    <property type="evidence" value="ECO:0007669"/>
    <property type="project" value="EnsemblFungi"/>
</dbReference>
<dbReference type="GO" id="GO:0045324">
    <property type="term" value="P:late endosome to vacuole transport"/>
    <property type="evidence" value="ECO:0007669"/>
    <property type="project" value="UniProtKB-UniRule"/>
</dbReference>
<dbReference type="GO" id="GO:0006895">
    <property type="term" value="P:Golgi to endosome transport"/>
    <property type="evidence" value="ECO:0007669"/>
    <property type="project" value="EnsemblFungi"/>
</dbReference>
<dbReference type="GO" id="GO:0120014">
    <property type="term" value="F:phospholipid transfer activity"/>
    <property type="evidence" value="ECO:0007669"/>
    <property type="project" value="EnsemblFungi"/>
</dbReference>
<gene>
    <name evidence="9" type="ORF">Kpol_388p4</name>
</gene>
<dbReference type="PhylomeDB" id="A7TRZ3"/>
<dbReference type="InterPro" id="IPR026854">
    <property type="entry name" value="VPS13_N"/>
</dbReference>
<dbReference type="GO" id="GO:0045053">
    <property type="term" value="P:protein retention in Golgi apparatus"/>
    <property type="evidence" value="ECO:0007669"/>
    <property type="project" value="UniProtKB-UniRule"/>
</dbReference>
<organism evidence="10">
    <name type="scientific">Vanderwaltozyma polyspora (strain ATCC 22028 / DSM 70294 / BCRC 21397 / CBS 2163 / NBRC 10782 / NRRL Y-8283 / UCD 57-17)</name>
    <name type="common">Kluyveromyces polysporus</name>
    <dbReference type="NCBI Taxonomy" id="436907"/>
    <lineage>
        <taxon>Eukaryota</taxon>
        <taxon>Fungi</taxon>
        <taxon>Dikarya</taxon>
        <taxon>Ascomycota</taxon>
        <taxon>Saccharomycotina</taxon>
        <taxon>Saccharomycetes</taxon>
        <taxon>Saccharomycetales</taxon>
        <taxon>Saccharomycetaceae</taxon>
        <taxon>Vanderwaltozyma</taxon>
    </lineage>
</organism>
<dbReference type="RefSeq" id="XP_001642819.1">
    <property type="nucleotide sequence ID" value="XM_001642769.1"/>
</dbReference>
<dbReference type="eggNOG" id="KOG1809">
    <property type="taxonomic scope" value="Eukaryota"/>
</dbReference>
<dbReference type="Proteomes" id="UP000000267">
    <property type="component" value="Unassembled WGS sequence"/>
</dbReference>
<dbReference type="KEGG" id="vpo:Kpol_388p4"/>
<reference evidence="9 10" key="1">
    <citation type="journal article" date="2007" name="Proc. Natl. Acad. Sci. U.S.A.">
        <title>Independent sorting-out of thousands of duplicated gene pairs in two yeast species descended from a whole-genome duplication.</title>
        <authorList>
            <person name="Scannell D.R."/>
            <person name="Frank A.C."/>
            <person name="Conant G.C."/>
            <person name="Byrne K.P."/>
            <person name="Woolfit M."/>
            <person name="Wolfe K.H."/>
        </authorList>
    </citation>
    <scope>NUCLEOTIDE SEQUENCE [LARGE SCALE GENOMIC DNA]</scope>
    <source>
        <strain evidence="10">ATCC 22028 / DSM 70294 / BCRC 21397 / CBS 2163 / NBRC 10782 / NRRL Y-8283 / UCD 57-17</strain>
    </source>
</reference>
<dbReference type="OMA" id="SGWRPIR"/>
<evidence type="ECO:0000256" key="4">
    <source>
        <dbReference type="PIRNR" id="PIRNR037235"/>
    </source>
</evidence>
<dbReference type="Pfam" id="PF25036">
    <property type="entry name" value="VPS13_VAB"/>
    <property type="match status" value="1"/>
</dbReference>
<sequence>MLESLAANLLNRLLGAYVENFDPKQLDVGIWSGDVLLKNLKLRNDCLDALNLPINVKFGVLGNLVLTVPWSSLKNKPVKIMIEDCYLLCNPRDPSDYNEKEQIEREFRLKLNKLAQWELSNTARLNNSATEKGKDDNNNESFMQSLLTKVVDNLQITIKNIHIRYEDEHCIFSKDPCSIGITLNELSAISTDSDWNPSFISIATNVTHKLMTLNSLCFYWNIQKDLSNLKFDNSTDIAEIINNFRDSISSNDKLVDNNKYVLKPITGTGRLSVNKLGSTESRPHIDLQMIYDEFGVELGDIEYANLLHILSSININNKIFKFKINRPQFSVSEDPKAWFAYTATTVLNEVKQKYEIWTWEHIKKRCDQRREYIRLWLQKLKLPNLNNPLPDEKNQKALDQLEHDLQYEDIILFRSIARKMYIQLLKESSRDNTPTPQAAQNSASTWFSSFWTGKSDNTKELQMTDEQRKELYEAIEFTENDTVINNIQIPKETVTFRVTSFLKKGSFCITKREQNMKLGEMIFEECYFEFLQRPESHMTSFKLQKFIFEDGSPNTLYKHIISVKNLNGNEEVTNSTKIHPLFEAFYEDNPLDGSADSKIGVKLRGMTIFYHVHFINEVLRFFNPPKQHMNTIGAIINAAEATVEGWTSQTRMGLEALLEEHRTVNINLDLQAPLIILPLDPHSWDTPCAVIDAGHITLLSDLVSKDKIKVIKEMSIEEYDKIDGSEINRLMFDRFQLCSQDTQILIGPDVRSTLSSLSKEDPDDRFSILDKMRLELSVDISILPRAYNLPRIRTFGRLPTLNLSLNDYQYNIIMQLIAKCIPSGVNIDDNDEFSNFFNSAETDEKRKYELQLTETFRMLKGMSDAEIDQKFMDICFDIESINMSVYQCTDNATMNGRKLIEILGNQLKFNFIKKAKEMTFDISMHSLDVIDYIIKSGEGELKRLISSEGISAAEDKHLFSLYYVRQQRIVEHENILIEIFDQDVRIDMAKLHLGLTPKSILTLFNYAITTFTDPTATDMPADALRHNSEDREDAPQKIIMLVKMAGVTIDFNDDSSKLATWILTAAEFSLLMLPEKMKFGLKLGGMELIDASVLNADGQEFSRLISMDDEELVEFSYETFDPTENKNNYDSLLIYKAASMHVTFVEESINKIMNYFYKFLRMKSLFEKAREVAYNQTPSIDAVNNMKLSINVKSPLITFPRESDYENGKYDTIDFYLGDFYVENHFTQIELDHKVNHMKLGIKEGSFSSKIWIHTGEMQNFDIVKDMGLTFNIDHDPIALDTDPKFKIDGIFDALRASLTEIQLHYLFSIWGRIFLAFQVKEVDLSELDEEVGYVNEIVENSSDDSASNSRAHSPENPSDVANGNGIYVDFTFRAPETSLTLYNKTASCTTLKKYGLTRFKFEDIGFNFILKNDDSLDGSSHIDSFTIEDIRNLKDNKHTELVPKISGSKYQFTSNINRKCIDGDLFTTFSITIDNPLVIIAMDYLFELKNFYDNSFGIPTKVMIPNTPVPYTTELDMTKTFDQLETQNKFQYIFNMVNPQVMLLADPSDIESEAVVFKVGQFQVASQNITTVMANNVGVFLSKMNSPKATNVRLLDDFSSSIVIDQRSSTVEKLLTEIQASVQPLLMRISLRDIRLAMLIFNRAVSLLSKSEYFSGNPNERSSNSSSGSNSSKEDINSTNTEIIENTFSNPNTKNKSSDSLTKSTTVATNYGSNSIVTVQAENLNIEMGGLRLVLIGDIHEMPILDMNVNAFEITAKDWSTELDALATLETYVNVFNYSRSSWEPLIEPVPISFHLSKGLDKDAAIMFDIITRKVAEITLSTRSISMLSQIPSSLSGELTLRPRGSEKPYLLHNDTGLDLDVWIITESADEKKNLVTLKSGTSLPWEFEDWRTVREKLDIDNKRNMLGIAISGTSYKTRMKIDATYEGELMFVLQPAFNEIHNRLICDLKCSDDNIKEITFRSTLTLENSTDTEIQFVFGSETSEETVYTILPLEIRSIPIEKVYYSKIHIKPSGSEFDWSEQTLYWKDLLSDPLSVQCSAVGEDDRKFYFEVNAKYDKREPLAQIFPRMKIIISSPLVIENLLPCGFNFSLFDKRDGGNSFKYLEKNGKITIHDVSLDNFLLFSVQPLMDDAMVSKASIINTPSESALTPENTLTLSLNGGQRLNLKIAYHSVEGTRAKILKIYSPYIIFNGTGKDLYIQDNNKNITQSKLISSEESDGADDDEPYTTAKMFSFTDLGYKNNRAKIRFKDTDWSIPLSFDAIGQSFDGILNIPNKEQESNVGIHIVDGEGEYSLSKLIEIAPRYIVHNDLEIPLELCEFGSTNIVELEPDDSIPMYKMRNIVNKQLQIKFLGSKSDWSAPFYIKDIGFTYLKVLQENSTHKLLKVEIVLDKATIFIRIKDGGNCWPYSIRNLSDHEFIFYQRDPKIIDDYYETEDDEESGLVEYKPLYYRVPSSSIMPYAWDYPAARQKKLILSAKGRKREIQLAEIGNLTPMRLPGALPTDASESVELNVIADGPTQVLVITNYSRESSLYKLKSKQSMSSISVNSSKEVFEAKETDEKIFRKVVVSFKGLGLSLINAQLQELLYVNLRGIELKYTESDLYQTFSWKMKWMQIDNQLFGANFPNVLYPTAIPDNKNENENHPVLYGSISKVKDDTHGVVYFKHLTVLLQELSLQLDEDFLFSLLDFTKFPGAAWNKDSQTVTYKDQVRLPEFKEVQFSEDTYFELFHIQPTMLHLSFVRSERLNYIEEEEKKMMEKRSTLLFLVNILTMTIGNVNDAPIRMNSLYMDNLRVPVSTLINSIKTHYGQQFVYQLHKILGSADFLGNPVGLFNTISSGVWDIFYEPYKGYMMNDRPGEIGIYLAKGGLSFAKKTVFGLSDSMAKFTGSVAKGLSVTQDSEFQESRRLQQRINNNSRNVLATSAQSFANTIGSGISGMALDPYKGAQKEGAAGFIKGLGKGIFGLPTKTAIGILDLTNNLSQGVKSTTTVLDTSIPYRVRMARYIGHDQIIKPYNLRESQGQYWLKSCNGGLYMSDHYLTHVVLPGRELAVAVSMEHIVEVRIASEEAMWATAYQEIQGIVLEKTGIYIKLKSQAEYFIPIQDPIERKHVYKNIAIAVTEYNKYCEATL</sequence>
<dbReference type="OrthoDB" id="428159at2759"/>
<dbReference type="GO" id="GO:0005741">
    <property type="term" value="C:mitochondrial outer membrane"/>
    <property type="evidence" value="ECO:0007669"/>
    <property type="project" value="EnsemblFungi"/>
</dbReference>
<dbReference type="GO" id="GO:0071561">
    <property type="term" value="C:nucleus-vacuole junction"/>
    <property type="evidence" value="ECO:0007669"/>
    <property type="project" value="EnsemblFungi"/>
</dbReference>
<feature type="domain" description="Intermembrane lipid transfer protein VPS13-like C-terminal" evidence="8">
    <location>
        <begin position="2998"/>
        <end position="3102"/>
    </location>
</feature>
<dbReference type="GO" id="GO:0005829">
    <property type="term" value="C:cytosol"/>
    <property type="evidence" value="ECO:0007669"/>
    <property type="project" value="GOC"/>
</dbReference>
<proteinExistence type="inferred from homology"/>
<dbReference type="PANTHER" id="PTHR16166:SF93">
    <property type="entry name" value="INTERMEMBRANE LIPID TRANSFER PROTEIN VPS13"/>
    <property type="match status" value="1"/>
</dbReference>
<dbReference type="InterPro" id="IPR009543">
    <property type="entry name" value="VPS13_VAB"/>
</dbReference>
<name>A7TRZ3_VANPO</name>
<dbReference type="InterPro" id="IPR017148">
    <property type="entry name" value="VPS13_fungi"/>
</dbReference>
<feature type="domain" description="Chorein N-terminal" evidence="6">
    <location>
        <begin position="1"/>
        <end position="1682"/>
    </location>
</feature>
<protein>
    <recommendedName>
        <fullName evidence="4">Vacuolar protein sorting-associated protein</fullName>
    </recommendedName>
</protein>
<keyword evidence="4" id="KW-0333">Golgi apparatus</keyword>
<dbReference type="GO" id="GO:0005774">
    <property type="term" value="C:vacuolar membrane"/>
    <property type="evidence" value="ECO:0007669"/>
    <property type="project" value="EnsemblFungi"/>
</dbReference>
<dbReference type="GO" id="GO:0005543">
    <property type="term" value="F:phospholipid binding"/>
    <property type="evidence" value="ECO:0007669"/>
    <property type="project" value="EnsemblFungi"/>
</dbReference>
<evidence type="ECO:0000256" key="5">
    <source>
        <dbReference type="SAM" id="MobiDB-lite"/>
    </source>
</evidence>
<feature type="region of interest" description="Disordered" evidence="5">
    <location>
        <begin position="1656"/>
        <end position="1677"/>
    </location>
</feature>
<comment type="similarity">
    <text evidence="1 4">Belongs to the VPS13 family.</text>
</comment>
<evidence type="ECO:0000256" key="2">
    <source>
        <dbReference type="ARBA" id="ARBA00022448"/>
    </source>
</evidence>
<evidence type="ECO:0000256" key="3">
    <source>
        <dbReference type="ARBA" id="ARBA00023055"/>
    </source>
</evidence>
<evidence type="ECO:0000313" key="10">
    <source>
        <dbReference type="Proteomes" id="UP000000267"/>
    </source>
</evidence>
<dbReference type="GO" id="GO:0005628">
    <property type="term" value="C:prospore membrane"/>
    <property type="evidence" value="ECO:0007669"/>
    <property type="project" value="EnsemblFungi"/>
</dbReference>
<dbReference type="GO" id="GO:0009267">
    <property type="term" value="P:cellular response to starvation"/>
    <property type="evidence" value="ECO:0007669"/>
    <property type="project" value="EnsemblFungi"/>
</dbReference>
<dbReference type="EMBL" id="DS480492">
    <property type="protein sequence ID" value="EDO14961.1"/>
    <property type="molecule type" value="Genomic_DNA"/>
</dbReference>
<accession>A7TRZ3</accession>
<dbReference type="Pfam" id="PF25037">
    <property type="entry name" value="VPS13_C"/>
    <property type="match status" value="1"/>
</dbReference>